<evidence type="ECO:0000256" key="4">
    <source>
        <dbReference type="ARBA" id="ARBA00022723"/>
    </source>
</evidence>
<dbReference type="InterPro" id="IPR008972">
    <property type="entry name" value="Cupredoxin"/>
</dbReference>
<evidence type="ECO:0000256" key="6">
    <source>
        <dbReference type="ARBA" id="ARBA00022982"/>
    </source>
</evidence>
<dbReference type="GO" id="GO:0046872">
    <property type="term" value="F:metal ion binding"/>
    <property type="evidence" value="ECO:0007669"/>
    <property type="project" value="UniProtKB-KW"/>
</dbReference>
<dbReference type="STRING" id="59895.A0A124SD05"/>
<dbReference type="CDD" id="cd04216">
    <property type="entry name" value="Phytocyanin"/>
    <property type="match status" value="1"/>
</dbReference>
<dbReference type="InterPro" id="IPR039391">
    <property type="entry name" value="Phytocyanin-like"/>
</dbReference>
<evidence type="ECO:0000256" key="8">
    <source>
        <dbReference type="ARBA" id="ARBA00023008"/>
    </source>
</evidence>
<name>A0A124SD05_CYNCS</name>
<dbReference type="AlphaFoldDB" id="A0A124SD05"/>
<keyword evidence="9 12" id="KW-0472">Membrane</keyword>
<dbReference type="Proteomes" id="UP000243975">
    <property type="component" value="Unassembled WGS sequence"/>
</dbReference>
<keyword evidence="7 12" id="KW-1133">Transmembrane helix</keyword>
<dbReference type="FunFam" id="2.60.40.420:FF:000067">
    <property type="entry name" value="Cupredoxin superfamily protein"/>
    <property type="match status" value="1"/>
</dbReference>
<dbReference type="SUPFAM" id="SSF49503">
    <property type="entry name" value="Cupredoxins"/>
    <property type="match status" value="1"/>
</dbReference>
<keyword evidence="11" id="KW-0325">Glycoprotein</keyword>
<keyword evidence="4" id="KW-0479">Metal-binding</keyword>
<dbReference type="OMA" id="WAEANQF"/>
<evidence type="ECO:0000313" key="16">
    <source>
        <dbReference type="Proteomes" id="UP000243975"/>
    </source>
</evidence>
<dbReference type="Gene3D" id="2.60.40.420">
    <property type="entry name" value="Cupredoxins - blue copper proteins"/>
    <property type="match status" value="1"/>
</dbReference>
<sequence length="159" mass="17369">MSRVYVIFIATLVAFAASVSATEYIVGDESGWTLDFDYQTWAQGKRFFVGDKLVFNYPLGKHNVLRVNGTSFQQCMISSSNDALTNGNDVVTLLSPGRKWYICGVGKHCELRNMKLVINVESMSPAPSPSTTSGSSNLVIPKTYGFVVALIGSLLIFLV</sequence>
<dbReference type="OrthoDB" id="687943at2759"/>
<keyword evidence="8" id="KW-0186">Copper</keyword>
<feature type="domain" description="Phytocyanin" evidence="14">
    <location>
        <begin position="22"/>
        <end position="122"/>
    </location>
</feature>
<keyword evidence="3 12" id="KW-0812">Transmembrane</keyword>
<organism evidence="15 16">
    <name type="scientific">Cynara cardunculus var. scolymus</name>
    <name type="common">Globe artichoke</name>
    <name type="synonym">Cynara scolymus</name>
    <dbReference type="NCBI Taxonomy" id="59895"/>
    <lineage>
        <taxon>Eukaryota</taxon>
        <taxon>Viridiplantae</taxon>
        <taxon>Streptophyta</taxon>
        <taxon>Embryophyta</taxon>
        <taxon>Tracheophyta</taxon>
        <taxon>Spermatophyta</taxon>
        <taxon>Magnoliopsida</taxon>
        <taxon>eudicotyledons</taxon>
        <taxon>Gunneridae</taxon>
        <taxon>Pentapetalae</taxon>
        <taxon>asterids</taxon>
        <taxon>campanulids</taxon>
        <taxon>Asterales</taxon>
        <taxon>Asteraceae</taxon>
        <taxon>Carduoideae</taxon>
        <taxon>Cardueae</taxon>
        <taxon>Carduinae</taxon>
        <taxon>Cynara</taxon>
    </lineage>
</organism>
<evidence type="ECO:0000256" key="7">
    <source>
        <dbReference type="ARBA" id="ARBA00022989"/>
    </source>
</evidence>
<keyword evidence="10" id="KW-1015">Disulfide bond</keyword>
<accession>A0A124SD05</accession>
<evidence type="ECO:0000256" key="12">
    <source>
        <dbReference type="SAM" id="Phobius"/>
    </source>
</evidence>
<dbReference type="GO" id="GO:0009055">
    <property type="term" value="F:electron transfer activity"/>
    <property type="evidence" value="ECO:0007669"/>
    <property type="project" value="InterPro"/>
</dbReference>
<dbReference type="PANTHER" id="PTHR33021:SF504">
    <property type="entry name" value="PHYTOCYANIN DOMAIN, CUPREDOXIN"/>
    <property type="match status" value="1"/>
</dbReference>
<evidence type="ECO:0000313" key="15">
    <source>
        <dbReference type="EMBL" id="KVH95440.1"/>
    </source>
</evidence>
<feature type="transmembrane region" description="Helical" evidence="12">
    <location>
        <begin position="139"/>
        <end position="158"/>
    </location>
</feature>
<dbReference type="PROSITE" id="PS51485">
    <property type="entry name" value="PHYTOCYANIN"/>
    <property type="match status" value="1"/>
</dbReference>
<comment type="subcellular location">
    <subcellularLocation>
        <location evidence="1">Membrane</location>
        <topology evidence="1">Single-pass type I membrane protein</topology>
    </subcellularLocation>
</comment>
<dbReference type="GO" id="GO:0009610">
    <property type="term" value="P:response to symbiotic fungus"/>
    <property type="evidence" value="ECO:0007669"/>
    <property type="project" value="UniProtKB-ARBA"/>
</dbReference>
<evidence type="ECO:0000256" key="11">
    <source>
        <dbReference type="ARBA" id="ARBA00023180"/>
    </source>
</evidence>
<gene>
    <name evidence="15" type="ORF">Ccrd_002493</name>
</gene>
<evidence type="ECO:0000256" key="2">
    <source>
        <dbReference type="ARBA" id="ARBA00022448"/>
    </source>
</evidence>
<evidence type="ECO:0000256" key="9">
    <source>
        <dbReference type="ARBA" id="ARBA00023136"/>
    </source>
</evidence>
<evidence type="ECO:0000256" key="1">
    <source>
        <dbReference type="ARBA" id="ARBA00004479"/>
    </source>
</evidence>
<feature type="chain" id="PRO_5007176157" evidence="13">
    <location>
        <begin position="22"/>
        <end position="159"/>
    </location>
</feature>
<evidence type="ECO:0000256" key="10">
    <source>
        <dbReference type="ARBA" id="ARBA00023157"/>
    </source>
</evidence>
<evidence type="ECO:0000256" key="3">
    <source>
        <dbReference type="ARBA" id="ARBA00022692"/>
    </source>
</evidence>
<dbReference type="EMBL" id="LEKV01004389">
    <property type="protein sequence ID" value="KVH95440.1"/>
    <property type="molecule type" value="Genomic_DNA"/>
</dbReference>
<evidence type="ECO:0000259" key="14">
    <source>
        <dbReference type="PROSITE" id="PS51485"/>
    </source>
</evidence>
<dbReference type="Pfam" id="PF02298">
    <property type="entry name" value="Cu_bind_like"/>
    <property type="match status" value="1"/>
</dbReference>
<comment type="caution">
    <text evidence="15">The sequence shown here is derived from an EMBL/GenBank/DDBJ whole genome shotgun (WGS) entry which is preliminary data.</text>
</comment>
<evidence type="ECO:0000256" key="13">
    <source>
        <dbReference type="SAM" id="SignalP"/>
    </source>
</evidence>
<protein>
    <submittedName>
        <fullName evidence="15">Cupredoxin</fullName>
    </submittedName>
</protein>
<dbReference type="PANTHER" id="PTHR33021">
    <property type="entry name" value="BLUE COPPER PROTEIN"/>
    <property type="match status" value="1"/>
</dbReference>
<evidence type="ECO:0000256" key="5">
    <source>
        <dbReference type="ARBA" id="ARBA00022729"/>
    </source>
</evidence>
<dbReference type="GO" id="GO:0005886">
    <property type="term" value="C:plasma membrane"/>
    <property type="evidence" value="ECO:0007669"/>
    <property type="project" value="TreeGrafter"/>
</dbReference>
<feature type="signal peptide" evidence="13">
    <location>
        <begin position="1"/>
        <end position="21"/>
    </location>
</feature>
<keyword evidence="5 13" id="KW-0732">Signal</keyword>
<proteinExistence type="predicted"/>
<keyword evidence="16" id="KW-1185">Reference proteome</keyword>
<keyword evidence="2" id="KW-0813">Transport</keyword>
<reference evidence="15 16" key="1">
    <citation type="journal article" date="2016" name="Sci. Rep.">
        <title>The genome sequence of the outbreeding globe artichoke constructed de novo incorporating a phase-aware low-pass sequencing strategy of F1 progeny.</title>
        <authorList>
            <person name="Scaglione D."/>
            <person name="Reyes-Chin-Wo S."/>
            <person name="Acquadro A."/>
            <person name="Froenicke L."/>
            <person name="Portis E."/>
            <person name="Beitel C."/>
            <person name="Tirone M."/>
            <person name="Mauro R."/>
            <person name="Lo Monaco A."/>
            <person name="Mauromicale G."/>
            <person name="Faccioli P."/>
            <person name="Cattivelli L."/>
            <person name="Rieseberg L."/>
            <person name="Michelmore R."/>
            <person name="Lanteri S."/>
        </authorList>
    </citation>
    <scope>NUCLEOTIDE SEQUENCE [LARGE SCALE GENOMIC DNA]</scope>
    <source>
        <strain evidence="15">2C</strain>
    </source>
</reference>
<dbReference type="InterPro" id="IPR003245">
    <property type="entry name" value="Phytocyanin_dom"/>
</dbReference>
<dbReference type="Gramene" id="KVH95440">
    <property type="protein sequence ID" value="KVH95440"/>
    <property type="gene ID" value="Ccrd_002493"/>
</dbReference>
<keyword evidence="6" id="KW-0249">Electron transport</keyword>